<evidence type="ECO:0000313" key="2">
    <source>
        <dbReference type="Proteomes" id="UP000269396"/>
    </source>
</evidence>
<gene>
    <name evidence="1" type="ORF">SMTD_LOCUS18754</name>
</gene>
<protein>
    <submittedName>
        <fullName evidence="1">Uncharacterized protein</fullName>
    </submittedName>
</protein>
<dbReference type="Proteomes" id="UP000269396">
    <property type="component" value="Unassembled WGS sequence"/>
</dbReference>
<sequence length="72" mass="8256">MKQLCDITKKVIGKCSKPELPVKNKESKPITEIEERWNMWVKHTEELLNGQATLNPLDIEAAHIDHHLDVVA</sequence>
<reference evidence="1 2" key="1">
    <citation type="submission" date="2018-11" db="EMBL/GenBank/DDBJ databases">
        <authorList>
            <consortium name="Pathogen Informatics"/>
        </authorList>
    </citation>
    <scope>NUCLEOTIDE SEQUENCE [LARGE SCALE GENOMIC DNA]</scope>
    <source>
        <strain>Denwood</strain>
        <strain evidence="2">Zambia</strain>
    </source>
</reference>
<dbReference type="EMBL" id="UZAL01041062">
    <property type="protein sequence ID" value="VDP77953.1"/>
    <property type="molecule type" value="Genomic_DNA"/>
</dbReference>
<evidence type="ECO:0000313" key="1">
    <source>
        <dbReference type="EMBL" id="VDP77953.1"/>
    </source>
</evidence>
<organism evidence="1 2">
    <name type="scientific">Schistosoma mattheei</name>
    <dbReference type="NCBI Taxonomy" id="31246"/>
    <lineage>
        <taxon>Eukaryota</taxon>
        <taxon>Metazoa</taxon>
        <taxon>Spiralia</taxon>
        <taxon>Lophotrochozoa</taxon>
        <taxon>Platyhelminthes</taxon>
        <taxon>Trematoda</taxon>
        <taxon>Digenea</taxon>
        <taxon>Strigeidida</taxon>
        <taxon>Schistosomatoidea</taxon>
        <taxon>Schistosomatidae</taxon>
        <taxon>Schistosoma</taxon>
    </lineage>
</organism>
<name>A0A183PWL8_9TREM</name>
<dbReference type="AlphaFoldDB" id="A0A183PWL8"/>
<keyword evidence="2" id="KW-1185">Reference proteome</keyword>
<accession>A0A183PWL8</accession>
<proteinExistence type="predicted"/>